<accession>A0A9J6F2P1</accession>
<dbReference type="PROSITE" id="PS50088">
    <property type="entry name" value="ANK_REPEAT"/>
    <property type="match status" value="1"/>
</dbReference>
<dbReference type="SMART" id="SM00248">
    <property type="entry name" value="ANK"/>
    <property type="match status" value="3"/>
</dbReference>
<keyword evidence="4" id="KW-0638">Presynaptic neurotoxin</keyword>
<organism evidence="7 8">
    <name type="scientific">Rhipicephalus microplus</name>
    <name type="common">Cattle tick</name>
    <name type="synonym">Boophilus microplus</name>
    <dbReference type="NCBI Taxonomy" id="6941"/>
    <lineage>
        <taxon>Eukaryota</taxon>
        <taxon>Metazoa</taxon>
        <taxon>Ecdysozoa</taxon>
        <taxon>Arthropoda</taxon>
        <taxon>Chelicerata</taxon>
        <taxon>Arachnida</taxon>
        <taxon>Acari</taxon>
        <taxon>Parasitiformes</taxon>
        <taxon>Ixodida</taxon>
        <taxon>Ixodoidea</taxon>
        <taxon>Ixodidae</taxon>
        <taxon>Rhipicephalinae</taxon>
        <taxon>Rhipicephalus</taxon>
        <taxon>Boophilus</taxon>
    </lineage>
</organism>
<keyword evidence="4" id="KW-0800">Toxin</keyword>
<dbReference type="PANTHER" id="PTHR24118">
    <property type="entry name" value="POTE ANKYRIN DOMAIN"/>
    <property type="match status" value="1"/>
</dbReference>
<keyword evidence="5" id="KW-1053">Target membrane</keyword>
<evidence type="ECO:0000313" key="7">
    <source>
        <dbReference type="EMBL" id="KAH8041070.1"/>
    </source>
</evidence>
<keyword evidence="3" id="KW-1052">Target cell membrane</keyword>
<keyword evidence="2" id="KW-0268">Exocytosis</keyword>
<reference evidence="7" key="2">
    <citation type="submission" date="2021-09" db="EMBL/GenBank/DDBJ databases">
        <authorList>
            <person name="Jia N."/>
            <person name="Wang J."/>
            <person name="Shi W."/>
            <person name="Du L."/>
            <person name="Sun Y."/>
            <person name="Zhan W."/>
            <person name="Jiang J."/>
            <person name="Wang Q."/>
            <person name="Zhang B."/>
            <person name="Ji P."/>
            <person name="Sakyi L.B."/>
            <person name="Cui X."/>
            <person name="Yuan T."/>
            <person name="Jiang B."/>
            <person name="Yang W."/>
            <person name="Lam T.T.-Y."/>
            <person name="Chang Q."/>
            <person name="Ding S."/>
            <person name="Wang X."/>
            <person name="Zhu J."/>
            <person name="Ruan X."/>
            <person name="Zhao L."/>
            <person name="Wei J."/>
            <person name="Que T."/>
            <person name="Du C."/>
            <person name="Cheng J."/>
            <person name="Dai P."/>
            <person name="Han X."/>
            <person name="Huang E."/>
            <person name="Gao Y."/>
            <person name="Liu J."/>
            <person name="Shao H."/>
            <person name="Ye R."/>
            <person name="Li L."/>
            <person name="Wei W."/>
            <person name="Wang X."/>
            <person name="Wang C."/>
            <person name="Huo Q."/>
            <person name="Li W."/>
            <person name="Guo W."/>
            <person name="Chen H."/>
            <person name="Chen S."/>
            <person name="Zhou L."/>
            <person name="Zhou L."/>
            <person name="Ni X."/>
            <person name="Tian J."/>
            <person name="Zhou Y."/>
            <person name="Sheng Y."/>
            <person name="Liu T."/>
            <person name="Pan Y."/>
            <person name="Xia L."/>
            <person name="Li J."/>
            <person name="Zhao F."/>
            <person name="Cao W."/>
        </authorList>
    </citation>
    <scope>NUCLEOTIDE SEQUENCE</scope>
    <source>
        <strain evidence="7">Rmic-2018</strain>
        <tissue evidence="7">Larvae</tissue>
    </source>
</reference>
<evidence type="ECO:0000256" key="2">
    <source>
        <dbReference type="ARBA" id="ARBA00022483"/>
    </source>
</evidence>
<keyword evidence="8" id="KW-1185">Reference proteome</keyword>
<dbReference type="PANTHER" id="PTHR24118:SF99">
    <property type="entry name" value="POTE ANKYRIN DOMAIN FAMILY MEMBER 3C-RELATED"/>
    <property type="match status" value="1"/>
</dbReference>
<evidence type="ECO:0000256" key="4">
    <source>
        <dbReference type="ARBA" id="ARBA00023028"/>
    </source>
</evidence>
<name>A0A9J6F2P1_RHIMP</name>
<keyword evidence="4" id="KW-0528">Neurotoxin</keyword>
<dbReference type="Gene3D" id="1.25.40.20">
    <property type="entry name" value="Ankyrin repeat-containing domain"/>
    <property type="match status" value="1"/>
</dbReference>
<dbReference type="SUPFAM" id="SSF48403">
    <property type="entry name" value="Ankyrin repeat"/>
    <property type="match status" value="1"/>
</dbReference>
<dbReference type="AlphaFoldDB" id="A0A9J6F2P1"/>
<sequence>MGSTSSKFRRHLENGDGYSALQIYLSCSELRKSLDPNCFYGDSVNRCTPVHLAAKHGMRPLLRIFLREMQGDPTIRSGHGETALHCASHGSPDLTQVECRVNCLNLLIQWRGYDGEALDLNAKDNDGNTALHYAASSGMKKCVELLVSHDVSLFEENNAGETACEMADKAGFKSLADYLESKMVFSVSSLTTC</sequence>
<dbReference type="PROSITE" id="PS50297">
    <property type="entry name" value="ANK_REP_REGION"/>
    <property type="match status" value="1"/>
</dbReference>
<feature type="repeat" description="ANK" evidence="6">
    <location>
        <begin position="126"/>
        <end position="158"/>
    </location>
</feature>
<comment type="caution">
    <text evidence="7">The sequence shown here is derived from an EMBL/GenBank/DDBJ whole genome shotgun (WGS) entry which is preliminary data.</text>
</comment>
<keyword evidence="6" id="KW-0040">ANK repeat</keyword>
<dbReference type="InterPro" id="IPR036770">
    <property type="entry name" value="Ankyrin_rpt-contain_sf"/>
</dbReference>
<reference evidence="7" key="1">
    <citation type="journal article" date="2020" name="Cell">
        <title>Large-Scale Comparative Analyses of Tick Genomes Elucidate Their Genetic Diversity and Vector Capacities.</title>
        <authorList>
            <consortium name="Tick Genome and Microbiome Consortium (TIGMIC)"/>
            <person name="Jia N."/>
            <person name="Wang J."/>
            <person name="Shi W."/>
            <person name="Du L."/>
            <person name="Sun Y."/>
            <person name="Zhan W."/>
            <person name="Jiang J.F."/>
            <person name="Wang Q."/>
            <person name="Zhang B."/>
            <person name="Ji P."/>
            <person name="Bell-Sakyi L."/>
            <person name="Cui X.M."/>
            <person name="Yuan T.T."/>
            <person name="Jiang B.G."/>
            <person name="Yang W.F."/>
            <person name="Lam T.T."/>
            <person name="Chang Q.C."/>
            <person name="Ding S.J."/>
            <person name="Wang X.J."/>
            <person name="Zhu J.G."/>
            <person name="Ruan X.D."/>
            <person name="Zhao L."/>
            <person name="Wei J.T."/>
            <person name="Ye R.Z."/>
            <person name="Que T.C."/>
            <person name="Du C.H."/>
            <person name="Zhou Y.H."/>
            <person name="Cheng J.X."/>
            <person name="Dai P.F."/>
            <person name="Guo W.B."/>
            <person name="Han X.H."/>
            <person name="Huang E.J."/>
            <person name="Li L.F."/>
            <person name="Wei W."/>
            <person name="Gao Y.C."/>
            <person name="Liu J.Z."/>
            <person name="Shao H.Z."/>
            <person name="Wang X."/>
            <person name="Wang C.C."/>
            <person name="Yang T.C."/>
            <person name="Huo Q.B."/>
            <person name="Li W."/>
            <person name="Chen H.Y."/>
            <person name="Chen S.E."/>
            <person name="Zhou L.G."/>
            <person name="Ni X.B."/>
            <person name="Tian J.H."/>
            <person name="Sheng Y."/>
            <person name="Liu T."/>
            <person name="Pan Y.S."/>
            <person name="Xia L.Y."/>
            <person name="Li J."/>
            <person name="Zhao F."/>
            <person name="Cao W.C."/>
        </authorList>
    </citation>
    <scope>NUCLEOTIDE SEQUENCE</scope>
    <source>
        <strain evidence="7">Rmic-2018</strain>
    </source>
</reference>
<dbReference type="GO" id="GO:0044218">
    <property type="term" value="C:other organism cell membrane"/>
    <property type="evidence" value="ECO:0007669"/>
    <property type="project" value="UniProtKB-KW"/>
</dbReference>
<comment type="subcellular location">
    <subcellularLocation>
        <location evidence="1">Target cell membrane</location>
    </subcellularLocation>
</comment>
<dbReference type="GO" id="GO:0044231">
    <property type="term" value="C:host cell presynaptic membrane"/>
    <property type="evidence" value="ECO:0007669"/>
    <property type="project" value="UniProtKB-KW"/>
</dbReference>
<proteinExistence type="predicted"/>
<gene>
    <name evidence="7" type="ORF">HPB51_013730</name>
</gene>
<evidence type="ECO:0000256" key="6">
    <source>
        <dbReference type="PROSITE-ProRule" id="PRU00023"/>
    </source>
</evidence>
<dbReference type="EMBL" id="JABSTU010000001">
    <property type="protein sequence ID" value="KAH8041070.1"/>
    <property type="molecule type" value="Genomic_DNA"/>
</dbReference>
<evidence type="ECO:0000256" key="1">
    <source>
        <dbReference type="ARBA" id="ARBA00004175"/>
    </source>
</evidence>
<keyword evidence="5" id="KW-0472">Membrane</keyword>
<dbReference type="InterPro" id="IPR002110">
    <property type="entry name" value="Ankyrin_rpt"/>
</dbReference>
<protein>
    <submittedName>
        <fullName evidence="7">Uncharacterized protein</fullName>
    </submittedName>
</protein>
<evidence type="ECO:0000256" key="3">
    <source>
        <dbReference type="ARBA" id="ARBA00022537"/>
    </source>
</evidence>
<evidence type="ECO:0000256" key="5">
    <source>
        <dbReference type="ARBA" id="ARBA00023298"/>
    </source>
</evidence>
<dbReference type="Pfam" id="PF12796">
    <property type="entry name" value="Ank_2"/>
    <property type="match status" value="1"/>
</dbReference>
<dbReference type="Proteomes" id="UP000821866">
    <property type="component" value="Chromosome 1"/>
</dbReference>
<evidence type="ECO:0000313" key="8">
    <source>
        <dbReference type="Proteomes" id="UP000821866"/>
    </source>
</evidence>
<dbReference type="GO" id="GO:0006887">
    <property type="term" value="P:exocytosis"/>
    <property type="evidence" value="ECO:0007669"/>
    <property type="project" value="UniProtKB-KW"/>
</dbReference>
<dbReference type="VEuPathDB" id="VectorBase:LOC119159523"/>